<dbReference type="AlphaFoldDB" id="A0A8T1Q7G6"/>
<feature type="region of interest" description="Disordered" evidence="1">
    <location>
        <begin position="1"/>
        <end position="24"/>
    </location>
</feature>
<reference evidence="2" key="1">
    <citation type="submission" date="2020-12" db="EMBL/GenBank/DDBJ databases">
        <title>WGS assembly of Carya illinoinensis cv. Pawnee.</title>
        <authorList>
            <person name="Platts A."/>
            <person name="Shu S."/>
            <person name="Wright S."/>
            <person name="Barry K."/>
            <person name="Edger P."/>
            <person name="Pires J.C."/>
            <person name="Schmutz J."/>
        </authorList>
    </citation>
    <scope>NUCLEOTIDE SEQUENCE</scope>
    <source>
        <tissue evidence="2">Leaf</tissue>
    </source>
</reference>
<dbReference type="Proteomes" id="UP000811609">
    <property type="component" value="Chromosome 6"/>
</dbReference>
<feature type="compositionally biased region" description="Basic residues" evidence="1">
    <location>
        <begin position="1"/>
        <end position="13"/>
    </location>
</feature>
<comment type="caution">
    <text evidence="2">The sequence shown here is derived from an EMBL/GenBank/DDBJ whole genome shotgun (WGS) entry which is preliminary data.</text>
</comment>
<evidence type="ECO:0000313" key="3">
    <source>
        <dbReference type="Proteomes" id="UP000811609"/>
    </source>
</evidence>
<name>A0A8T1Q7G6_CARIL</name>
<organism evidence="2 3">
    <name type="scientific">Carya illinoinensis</name>
    <name type="common">Pecan</name>
    <dbReference type="NCBI Taxonomy" id="32201"/>
    <lineage>
        <taxon>Eukaryota</taxon>
        <taxon>Viridiplantae</taxon>
        <taxon>Streptophyta</taxon>
        <taxon>Embryophyta</taxon>
        <taxon>Tracheophyta</taxon>
        <taxon>Spermatophyta</taxon>
        <taxon>Magnoliopsida</taxon>
        <taxon>eudicotyledons</taxon>
        <taxon>Gunneridae</taxon>
        <taxon>Pentapetalae</taxon>
        <taxon>rosids</taxon>
        <taxon>fabids</taxon>
        <taxon>Fagales</taxon>
        <taxon>Juglandaceae</taxon>
        <taxon>Carya</taxon>
    </lineage>
</organism>
<dbReference type="EMBL" id="CM031814">
    <property type="protein sequence ID" value="KAG6650360.1"/>
    <property type="molecule type" value="Genomic_DNA"/>
</dbReference>
<keyword evidence="3" id="KW-1185">Reference proteome</keyword>
<protein>
    <submittedName>
        <fullName evidence="2">Uncharacterized protein</fullName>
    </submittedName>
</protein>
<sequence>MITRYRRRLRQQRRRPDDRRCSYSSRWNRRRSRGEIWGKSAAARVTIASSQLNTPVCCGARYFAVIALPDAYCSAKCRRPWPNFIAANRYRGNSSMLNKFTATV</sequence>
<proteinExistence type="predicted"/>
<evidence type="ECO:0000256" key="1">
    <source>
        <dbReference type="SAM" id="MobiDB-lite"/>
    </source>
</evidence>
<gene>
    <name evidence="2" type="ORF">CIPAW_06G037300</name>
</gene>
<evidence type="ECO:0000313" key="2">
    <source>
        <dbReference type="EMBL" id="KAG6650360.1"/>
    </source>
</evidence>
<accession>A0A8T1Q7G6</accession>